<dbReference type="RefSeq" id="WP_188365252.1">
    <property type="nucleotide sequence ID" value="NZ_BAABJF010000001.1"/>
</dbReference>
<evidence type="ECO:0000259" key="16">
    <source>
        <dbReference type="PROSITE" id="PS51747"/>
    </source>
</evidence>
<dbReference type="PANTHER" id="PTHR11644:SF2">
    <property type="entry name" value="CYTIDINE DEAMINASE"/>
    <property type="match status" value="1"/>
</dbReference>
<dbReference type="FunFam" id="3.40.140.10:FF:000008">
    <property type="entry name" value="Cytidine deaminase"/>
    <property type="match status" value="1"/>
</dbReference>
<evidence type="ECO:0000256" key="10">
    <source>
        <dbReference type="ARBA" id="ARBA00049252"/>
    </source>
</evidence>
<dbReference type="AlphaFoldDB" id="A0A917FR57"/>
<evidence type="ECO:0000256" key="8">
    <source>
        <dbReference type="ARBA" id="ARBA00022833"/>
    </source>
</evidence>
<dbReference type="InterPro" id="IPR006262">
    <property type="entry name" value="Cyt_deam_tetra"/>
</dbReference>
<evidence type="ECO:0000313" key="17">
    <source>
        <dbReference type="EMBL" id="GGF95852.1"/>
    </source>
</evidence>
<evidence type="ECO:0000256" key="12">
    <source>
        <dbReference type="PIRSR" id="PIRSR606262-1"/>
    </source>
</evidence>
<gene>
    <name evidence="17" type="primary">cdd</name>
    <name evidence="17" type="ORF">GCM10011365_16480</name>
</gene>
<feature type="domain" description="CMP/dCMP-type deaminase" evidence="16">
    <location>
        <begin position="2"/>
        <end position="129"/>
    </location>
</feature>
<feature type="active site" description="Proton donor" evidence="12">
    <location>
        <position position="56"/>
    </location>
</feature>
<dbReference type="GO" id="GO:0055086">
    <property type="term" value="P:nucleobase-containing small molecule metabolic process"/>
    <property type="evidence" value="ECO:0007669"/>
    <property type="project" value="UniProtKB-ARBA"/>
</dbReference>
<dbReference type="Pfam" id="PF00383">
    <property type="entry name" value="dCMP_cyt_deam_1"/>
    <property type="match status" value="1"/>
</dbReference>
<reference evidence="17" key="1">
    <citation type="journal article" date="2014" name="Int. J. Syst. Evol. Microbiol.">
        <title>Complete genome sequence of Corynebacterium casei LMG S-19264T (=DSM 44701T), isolated from a smear-ripened cheese.</title>
        <authorList>
            <consortium name="US DOE Joint Genome Institute (JGI-PGF)"/>
            <person name="Walter F."/>
            <person name="Albersmeier A."/>
            <person name="Kalinowski J."/>
            <person name="Ruckert C."/>
        </authorList>
    </citation>
    <scope>NUCLEOTIDE SEQUENCE</scope>
    <source>
        <strain evidence="17">CGMCC 1.12181</strain>
    </source>
</reference>
<feature type="binding site" evidence="14">
    <location>
        <position position="54"/>
    </location>
    <ligand>
        <name>Zn(2+)</name>
        <dbReference type="ChEBI" id="CHEBI:29105"/>
        <note>catalytic</note>
    </ligand>
</feature>
<sequence length="134" mass="14281">MPDIQKLLSAAKQAMQQAYAPYSKFKVGAALSDNAGLIHSGCNVENSAYPIGCCAEQAAVAAMILAQGQSIQDIVIVSAQKNPCPPCGACRQIIAEHSQYNTGIYLLNEDNSLIRYSVEDLLPQAFSPRHLDGG</sequence>
<evidence type="ECO:0000256" key="4">
    <source>
        <dbReference type="ARBA" id="ARBA00012783"/>
    </source>
</evidence>
<dbReference type="PANTHER" id="PTHR11644">
    <property type="entry name" value="CYTIDINE DEAMINASE"/>
    <property type="match status" value="1"/>
</dbReference>
<dbReference type="CDD" id="cd01283">
    <property type="entry name" value="cytidine_deaminase"/>
    <property type="match status" value="1"/>
</dbReference>
<evidence type="ECO:0000256" key="11">
    <source>
        <dbReference type="ARBA" id="ARBA00049558"/>
    </source>
</evidence>
<feature type="binding site" evidence="14">
    <location>
        <position position="87"/>
    </location>
    <ligand>
        <name>Zn(2+)</name>
        <dbReference type="ChEBI" id="CHEBI:29105"/>
        <note>catalytic</note>
    </ligand>
</feature>
<evidence type="ECO:0000313" key="18">
    <source>
        <dbReference type="Proteomes" id="UP000605253"/>
    </source>
</evidence>
<keyword evidence="6 14" id="KW-0479">Metal-binding</keyword>
<dbReference type="GO" id="GO:0072527">
    <property type="term" value="P:pyrimidine-containing compound metabolic process"/>
    <property type="evidence" value="ECO:0007669"/>
    <property type="project" value="UniProtKB-ARBA"/>
</dbReference>
<comment type="catalytic activity">
    <reaction evidence="10 15">
        <text>2'-deoxycytidine + H2O + H(+) = 2'-deoxyuridine + NH4(+)</text>
        <dbReference type="Rhea" id="RHEA:13433"/>
        <dbReference type="ChEBI" id="CHEBI:15377"/>
        <dbReference type="ChEBI" id="CHEBI:15378"/>
        <dbReference type="ChEBI" id="CHEBI:15698"/>
        <dbReference type="ChEBI" id="CHEBI:16450"/>
        <dbReference type="ChEBI" id="CHEBI:28938"/>
        <dbReference type="EC" id="3.5.4.5"/>
    </reaction>
</comment>
<evidence type="ECO:0000256" key="13">
    <source>
        <dbReference type="PIRSR" id="PIRSR606262-2"/>
    </source>
</evidence>
<evidence type="ECO:0000256" key="9">
    <source>
        <dbReference type="ARBA" id="ARBA00032005"/>
    </source>
</evidence>
<dbReference type="InterPro" id="IPR050202">
    <property type="entry name" value="Cyt/Deoxycyt_deaminase"/>
</dbReference>
<comment type="caution">
    <text evidence="17">The sequence shown here is derived from an EMBL/GenBank/DDBJ whole genome shotgun (WGS) entry which is preliminary data.</text>
</comment>
<evidence type="ECO:0000256" key="15">
    <source>
        <dbReference type="RuleBase" id="RU364006"/>
    </source>
</evidence>
<dbReference type="EC" id="3.5.4.5" evidence="4 15"/>
<dbReference type="GO" id="GO:0004126">
    <property type="term" value="F:cytidine deaminase activity"/>
    <property type="evidence" value="ECO:0007669"/>
    <property type="project" value="UniProtKB-UniRule"/>
</dbReference>
<dbReference type="InterPro" id="IPR002125">
    <property type="entry name" value="CMP_dCMP_dom"/>
</dbReference>
<comment type="function">
    <text evidence="2 15">This enzyme scavenges exogenous and endogenous cytidine and 2'-deoxycytidine for UMP synthesis.</text>
</comment>
<dbReference type="GO" id="GO:0008270">
    <property type="term" value="F:zinc ion binding"/>
    <property type="evidence" value="ECO:0007669"/>
    <property type="project" value="UniProtKB-UniRule"/>
</dbReference>
<dbReference type="InterPro" id="IPR016193">
    <property type="entry name" value="Cytidine_deaminase-like"/>
</dbReference>
<comment type="similarity">
    <text evidence="3 15">Belongs to the cytidine and deoxycytidylate deaminase family.</text>
</comment>
<comment type="catalytic activity">
    <reaction evidence="11 15">
        <text>cytidine + H2O + H(+) = uridine + NH4(+)</text>
        <dbReference type="Rhea" id="RHEA:16069"/>
        <dbReference type="ChEBI" id="CHEBI:15377"/>
        <dbReference type="ChEBI" id="CHEBI:15378"/>
        <dbReference type="ChEBI" id="CHEBI:16704"/>
        <dbReference type="ChEBI" id="CHEBI:17562"/>
        <dbReference type="ChEBI" id="CHEBI:28938"/>
        <dbReference type="EC" id="3.5.4.5"/>
    </reaction>
</comment>
<comment type="cofactor">
    <cofactor evidence="1 14 15">
        <name>Zn(2+)</name>
        <dbReference type="ChEBI" id="CHEBI:29105"/>
    </cofactor>
</comment>
<dbReference type="SUPFAM" id="SSF53927">
    <property type="entry name" value="Cytidine deaminase-like"/>
    <property type="match status" value="1"/>
</dbReference>
<dbReference type="Proteomes" id="UP000605253">
    <property type="component" value="Unassembled WGS sequence"/>
</dbReference>
<keyword evidence="18" id="KW-1185">Reference proteome</keyword>
<feature type="binding site" evidence="14">
    <location>
        <position position="90"/>
    </location>
    <ligand>
        <name>Zn(2+)</name>
        <dbReference type="ChEBI" id="CHEBI:29105"/>
        <note>catalytic</note>
    </ligand>
</feature>
<evidence type="ECO:0000256" key="1">
    <source>
        <dbReference type="ARBA" id="ARBA00001947"/>
    </source>
</evidence>
<evidence type="ECO:0000256" key="7">
    <source>
        <dbReference type="ARBA" id="ARBA00022801"/>
    </source>
</evidence>
<evidence type="ECO:0000256" key="3">
    <source>
        <dbReference type="ARBA" id="ARBA00006576"/>
    </source>
</evidence>
<evidence type="ECO:0000256" key="5">
    <source>
        <dbReference type="ARBA" id="ARBA00018266"/>
    </source>
</evidence>
<evidence type="ECO:0000256" key="14">
    <source>
        <dbReference type="PIRSR" id="PIRSR606262-3"/>
    </source>
</evidence>
<evidence type="ECO:0000256" key="2">
    <source>
        <dbReference type="ARBA" id="ARBA00003949"/>
    </source>
</evidence>
<accession>A0A917FR57</accession>
<dbReference type="Gene3D" id="3.40.140.10">
    <property type="entry name" value="Cytidine Deaminase, domain 2"/>
    <property type="match status" value="1"/>
</dbReference>
<organism evidence="17 18">
    <name type="scientific">Marinicella pacifica</name>
    <dbReference type="NCBI Taxonomy" id="1171543"/>
    <lineage>
        <taxon>Bacteria</taxon>
        <taxon>Pseudomonadati</taxon>
        <taxon>Pseudomonadota</taxon>
        <taxon>Gammaproteobacteria</taxon>
        <taxon>Lysobacterales</taxon>
        <taxon>Marinicellaceae</taxon>
        <taxon>Marinicella</taxon>
    </lineage>
</organism>
<dbReference type="NCBIfam" id="NF004064">
    <property type="entry name" value="PRK05578.1"/>
    <property type="match status" value="1"/>
</dbReference>
<proteinExistence type="inferred from homology"/>
<reference evidence="17" key="2">
    <citation type="submission" date="2020-09" db="EMBL/GenBank/DDBJ databases">
        <authorList>
            <person name="Sun Q."/>
            <person name="Zhou Y."/>
        </authorList>
    </citation>
    <scope>NUCLEOTIDE SEQUENCE</scope>
    <source>
        <strain evidence="17">CGMCC 1.12181</strain>
    </source>
</reference>
<evidence type="ECO:0000256" key="6">
    <source>
        <dbReference type="ARBA" id="ARBA00022723"/>
    </source>
</evidence>
<dbReference type="GO" id="GO:0005829">
    <property type="term" value="C:cytosol"/>
    <property type="evidence" value="ECO:0007669"/>
    <property type="project" value="TreeGrafter"/>
</dbReference>
<keyword evidence="8 14" id="KW-0862">Zinc</keyword>
<dbReference type="EMBL" id="BMEO01000006">
    <property type="protein sequence ID" value="GGF95852.1"/>
    <property type="molecule type" value="Genomic_DNA"/>
</dbReference>
<dbReference type="PROSITE" id="PS51747">
    <property type="entry name" value="CYT_DCMP_DEAMINASES_2"/>
    <property type="match status" value="1"/>
</dbReference>
<protein>
    <recommendedName>
        <fullName evidence="5 15">Cytidine deaminase</fullName>
        <ecNumber evidence="4 15">3.5.4.5</ecNumber>
    </recommendedName>
    <alternativeName>
        <fullName evidence="9 15">Cytidine aminohydrolase</fullName>
    </alternativeName>
</protein>
<name>A0A917FR57_9GAMM</name>
<keyword evidence="7 15" id="KW-0378">Hydrolase</keyword>
<dbReference type="NCBIfam" id="TIGR01354">
    <property type="entry name" value="cyt_deam_tetra"/>
    <property type="match status" value="1"/>
</dbReference>
<feature type="binding site" evidence="13">
    <location>
        <begin position="43"/>
        <end position="49"/>
    </location>
    <ligand>
        <name>substrate</name>
    </ligand>
</feature>